<proteinExistence type="inferred from homology"/>
<dbReference type="PANTHER" id="PTHR13108">
    <property type="entry name" value="CONDENSIN COMPLEX SUBUNIT 2"/>
    <property type="match status" value="1"/>
</dbReference>
<dbReference type="GO" id="GO:0003682">
    <property type="term" value="F:chromatin binding"/>
    <property type="evidence" value="ECO:0007669"/>
    <property type="project" value="TreeGrafter"/>
</dbReference>
<dbReference type="EMBL" id="BLKM01002316">
    <property type="protein sequence ID" value="GFG40595.1"/>
    <property type="molecule type" value="Genomic_DNA"/>
</dbReference>
<evidence type="ECO:0000256" key="10">
    <source>
        <dbReference type="ARBA" id="ARBA00023306"/>
    </source>
</evidence>
<comment type="caution">
    <text evidence="13">The sequence shown here is derived from an EMBL/GenBank/DDBJ whole genome shotgun (WGS) entry which is preliminary data.</text>
</comment>
<evidence type="ECO:0000256" key="3">
    <source>
        <dbReference type="ARBA" id="ARBA00009471"/>
    </source>
</evidence>
<feature type="region of interest" description="Disordered" evidence="12">
    <location>
        <begin position="160"/>
        <end position="181"/>
    </location>
</feature>
<dbReference type="InterPro" id="IPR022816">
    <property type="entry name" value="Condensin_barren_su2"/>
</dbReference>
<evidence type="ECO:0000256" key="12">
    <source>
        <dbReference type="SAM" id="MobiDB-lite"/>
    </source>
</evidence>
<evidence type="ECO:0000313" key="13">
    <source>
        <dbReference type="EMBL" id="GFG40595.1"/>
    </source>
</evidence>
<keyword evidence="10 11" id="KW-0131">Cell cycle</keyword>
<dbReference type="InParanoid" id="A0A6L2QBX4"/>
<dbReference type="Pfam" id="PF05786">
    <property type="entry name" value="Cnd2"/>
    <property type="match status" value="2"/>
</dbReference>
<evidence type="ECO:0000256" key="4">
    <source>
        <dbReference type="ARBA" id="ARBA00016065"/>
    </source>
</evidence>
<comment type="function">
    <text evidence="11">Regulatory subunit of the condensin complex, a complex required for conversion of interphase chromatin into mitotic-like condense chromosomes.</text>
</comment>
<evidence type="ECO:0000256" key="6">
    <source>
        <dbReference type="ARBA" id="ARBA00022490"/>
    </source>
</evidence>
<protein>
    <recommendedName>
        <fullName evidence="4 11">Condensin complex subunit 2</fullName>
    </recommendedName>
</protein>
<keyword evidence="7 11" id="KW-0132">Cell division</keyword>
<evidence type="ECO:0000256" key="5">
    <source>
        <dbReference type="ARBA" id="ARBA00022454"/>
    </source>
</evidence>
<keyword evidence="14" id="KW-1185">Reference proteome</keyword>
<evidence type="ECO:0000256" key="7">
    <source>
        <dbReference type="ARBA" id="ARBA00022618"/>
    </source>
</evidence>
<dbReference type="GO" id="GO:0051301">
    <property type="term" value="P:cell division"/>
    <property type="evidence" value="ECO:0007669"/>
    <property type="project" value="UniProtKB-KW"/>
</dbReference>
<reference evidence="14" key="1">
    <citation type="submission" date="2020-01" db="EMBL/GenBank/DDBJ databases">
        <title>Draft genome sequence of the Termite Coptotermes fromosanus.</title>
        <authorList>
            <person name="Itakura S."/>
            <person name="Yosikawa Y."/>
            <person name="Umezawa K."/>
        </authorList>
    </citation>
    <scope>NUCLEOTIDE SEQUENCE [LARGE SCALE GENOMIC DNA]</scope>
</reference>
<comment type="similarity">
    <text evidence="3 11">Belongs to the CND2 (condensin subunit 2) family.</text>
</comment>
<evidence type="ECO:0000256" key="11">
    <source>
        <dbReference type="PIRNR" id="PIRNR017126"/>
    </source>
</evidence>
<dbReference type="Proteomes" id="UP000502823">
    <property type="component" value="Unassembled WGS sequence"/>
</dbReference>
<dbReference type="GO" id="GO:0007076">
    <property type="term" value="P:mitotic chromosome condensation"/>
    <property type="evidence" value="ECO:0007669"/>
    <property type="project" value="InterPro"/>
</dbReference>
<dbReference type="GO" id="GO:0005737">
    <property type="term" value="C:cytoplasm"/>
    <property type="evidence" value="ECO:0007669"/>
    <property type="project" value="UniProtKB-SubCell"/>
</dbReference>
<evidence type="ECO:0000256" key="9">
    <source>
        <dbReference type="ARBA" id="ARBA00023067"/>
    </source>
</evidence>
<name>A0A6L2QBX4_COPFO</name>
<accession>A0A6L2QBX4</accession>
<keyword evidence="6" id="KW-0963">Cytoplasm</keyword>
<evidence type="ECO:0000256" key="2">
    <source>
        <dbReference type="ARBA" id="ARBA00004496"/>
    </source>
</evidence>
<dbReference type="PIRSF" id="PIRSF017126">
    <property type="entry name" value="Condensin_H"/>
    <property type="match status" value="1"/>
</dbReference>
<evidence type="ECO:0000313" key="14">
    <source>
        <dbReference type="Proteomes" id="UP000502823"/>
    </source>
</evidence>
<dbReference type="PANTHER" id="PTHR13108:SF9">
    <property type="entry name" value="CONDENSIN COMPLEX SUBUNIT 2"/>
    <property type="match status" value="1"/>
</dbReference>
<sequence length="694" mass="76875">MSLQAVPHGESLGLTHSPLHRKYVLNLSNSDSSLGQNDDDAERIERRRNVQIEMRQHEVTSPGSDKQRSIGVSIAGLSAAQLAEHYGSCIKLSTENKINMKNAFSLQLIDYMAIILKKEDSKMENFQVASCTLDASTKIYAYRVDCVHADVLKMAGGLSVGQKRRSDKGDEEVERGESGENVEVIRTKKKSRKHKNTVTMNVETLNGKADVQPVVDPFLRSGGNMVESQPGGSQFLTSLKILGNCALSSCSDLPYWDTNEKSISSGQPYMQLPFIPETTDKRICTVFAQFSFLEWSLDAEEPVEPVAPVLPSEEDEFAFDVNAIPEPVPAEQNEDPINCFEVCGVDEGVDSEGEDTGAAIALRPTQKTSAAKVVDVHMHLALVPGEYSYFRADALEMWAGPSHWKIKPFKGMDQHGNRCVSADSAGSGSDVAVAYKKQKPKQKKELEVEFVTRHKSDKFTVEENGQMLKLVKRTMQKAWSVNRNTNPPDIHFNSKEFPQLELKDTSGMSVHPGLYEDDEPSGYDYENDHDTSEYCPNVALNDDLDDADGGPVDGMLASQHQDIHSSLPSEVFGNVDAYAGDNLVTPPCKVARIFIPYAMRAKKVDMKRLKHAMWDILVCREGCKDKENNENLRVERPVTFSDLYAALPSRLPSKLAENLSAPLAIVALLHLANEKTLDIEGNDDLSDLIITQSY</sequence>
<dbReference type="GO" id="GO:0000796">
    <property type="term" value="C:condensin complex"/>
    <property type="evidence" value="ECO:0007669"/>
    <property type="project" value="InterPro"/>
</dbReference>
<keyword evidence="5" id="KW-0158">Chromosome</keyword>
<evidence type="ECO:0000256" key="8">
    <source>
        <dbReference type="ARBA" id="ARBA00022776"/>
    </source>
</evidence>
<keyword evidence="8 11" id="KW-0498">Mitosis</keyword>
<comment type="subcellular location">
    <subcellularLocation>
        <location evidence="1">Chromosome</location>
    </subcellularLocation>
    <subcellularLocation>
        <location evidence="2">Cytoplasm</location>
    </subcellularLocation>
</comment>
<evidence type="ECO:0000256" key="1">
    <source>
        <dbReference type="ARBA" id="ARBA00004286"/>
    </source>
</evidence>
<dbReference type="OrthoDB" id="362021at2759"/>
<organism evidence="13 14">
    <name type="scientific">Coptotermes formosanus</name>
    <name type="common">Formosan subterranean termite</name>
    <dbReference type="NCBI Taxonomy" id="36987"/>
    <lineage>
        <taxon>Eukaryota</taxon>
        <taxon>Metazoa</taxon>
        <taxon>Ecdysozoa</taxon>
        <taxon>Arthropoda</taxon>
        <taxon>Hexapoda</taxon>
        <taxon>Insecta</taxon>
        <taxon>Pterygota</taxon>
        <taxon>Neoptera</taxon>
        <taxon>Polyneoptera</taxon>
        <taxon>Dictyoptera</taxon>
        <taxon>Blattodea</taxon>
        <taxon>Blattoidea</taxon>
        <taxon>Termitoidae</taxon>
        <taxon>Rhinotermitidae</taxon>
        <taxon>Coptotermes</taxon>
    </lineage>
</organism>
<keyword evidence="9 11" id="KW-0226">DNA condensation</keyword>
<gene>
    <name evidence="13" type="ORF">Cfor_06632</name>
</gene>
<dbReference type="FunCoup" id="A0A6L2QBX4">
    <property type="interactions" value="876"/>
</dbReference>
<dbReference type="AlphaFoldDB" id="A0A6L2QBX4"/>